<evidence type="ECO:0000313" key="2">
    <source>
        <dbReference type="Proteomes" id="UP001589833"/>
    </source>
</evidence>
<name>A0ABV6NGF4_9BACI</name>
<gene>
    <name evidence="1" type="ORF">ACFFH4_12360</name>
</gene>
<dbReference type="Proteomes" id="UP001589833">
    <property type="component" value="Unassembled WGS sequence"/>
</dbReference>
<evidence type="ECO:0000313" key="1">
    <source>
        <dbReference type="EMBL" id="MFC0559843.1"/>
    </source>
</evidence>
<accession>A0ABV6NGF4</accession>
<dbReference type="RefSeq" id="WP_273840822.1">
    <property type="nucleotide sequence ID" value="NZ_JAQQWT010000002.1"/>
</dbReference>
<comment type="caution">
    <text evidence="1">The sequence shown here is derived from an EMBL/GenBank/DDBJ whole genome shotgun (WGS) entry which is preliminary data.</text>
</comment>
<proteinExistence type="predicted"/>
<reference evidence="1 2" key="1">
    <citation type="submission" date="2024-09" db="EMBL/GenBank/DDBJ databases">
        <authorList>
            <person name="Sun Q."/>
            <person name="Mori K."/>
        </authorList>
    </citation>
    <scope>NUCLEOTIDE SEQUENCE [LARGE SCALE GENOMIC DNA]</scope>
    <source>
        <strain evidence="1 2">NCAIM B.02301</strain>
    </source>
</reference>
<dbReference type="EMBL" id="JBHLTR010000017">
    <property type="protein sequence ID" value="MFC0559843.1"/>
    <property type="molecule type" value="Genomic_DNA"/>
</dbReference>
<protein>
    <submittedName>
        <fullName evidence="1">Uncharacterized protein</fullName>
    </submittedName>
</protein>
<sequence length="75" mass="8519">MTLTKLTDKSLITNEDLDFNHRLGLPVEVFCSKKGKTIAFGAIHDFDEQHIHIRGDEYCRSTFLFFGQPSLSSPC</sequence>
<keyword evidence="2" id="KW-1185">Reference proteome</keyword>
<organism evidence="1 2">
    <name type="scientific">Halalkalibacter alkalisediminis</name>
    <dbReference type="NCBI Taxonomy" id="935616"/>
    <lineage>
        <taxon>Bacteria</taxon>
        <taxon>Bacillati</taxon>
        <taxon>Bacillota</taxon>
        <taxon>Bacilli</taxon>
        <taxon>Bacillales</taxon>
        <taxon>Bacillaceae</taxon>
        <taxon>Halalkalibacter</taxon>
    </lineage>
</organism>